<feature type="transmembrane region" description="Helical" evidence="1">
    <location>
        <begin position="361"/>
        <end position="379"/>
    </location>
</feature>
<reference evidence="2" key="1">
    <citation type="submission" date="2020-05" db="EMBL/GenBank/DDBJ databases">
        <title>Phylogenomic resolution of chytrid fungi.</title>
        <authorList>
            <person name="Stajich J.E."/>
            <person name="Amses K."/>
            <person name="Simmons R."/>
            <person name="Seto K."/>
            <person name="Myers J."/>
            <person name="Bonds A."/>
            <person name="Quandt C.A."/>
            <person name="Barry K."/>
            <person name="Liu P."/>
            <person name="Grigoriev I."/>
            <person name="Longcore J.E."/>
            <person name="James T.Y."/>
        </authorList>
    </citation>
    <scope>NUCLEOTIDE SEQUENCE</scope>
    <source>
        <strain evidence="2">JEL0513</strain>
    </source>
</reference>
<organism evidence="2 3">
    <name type="scientific">Physocladia obscura</name>
    <dbReference type="NCBI Taxonomy" id="109957"/>
    <lineage>
        <taxon>Eukaryota</taxon>
        <taxon>Fungi</taxon>
        <taxon>Fungi incertae sedis</taxon>
        <taxon>Chytridiomycota</taxon>
        <taxon>Chytridiomycota incertae sedis</taxon>
        <taxon>Chytridiomycetes</taxon>
        <taxon>Chytridiales</taxon>
        <taxon>Chytriomycetaceae</taxon>
        <taxon>Physocladia</taxon>
    </lineage>
</organism>
<sequence length="425" mass="47832">MPNLEALASVLFHPVTILVSHILTVPNSSNWSTFKTVTNYATALSNPVFVVADSIGRLIEALRLMKRIREQLKSEGIEAESLWGYLLSFFMFCKRKSRHEGIPTWRLGEYEIVEPYPTTPENFHVAHNAALKSFPVRWHFACALNDGSIVCVFLDSKAESRWILDVIDEVARDRLPYSKGSKFTITDICPRSPLEAYNALVLARGDQFLKANKKDGWMGTVSSGVQAVATTLFAFNNGFPKMNDPNLLFAVYAVCSIANTLFQCVWVESIGIEEVFVAVPRCENASSSVKGVICLTKEVSCEMKPFLHIRCGTRVDAKNDWMNIQWRVDYFAVMIPFGIIVAVTVWNAFRSGWTYDVYGKWAFVWLFVGMLPILSYHTTGQMEASGIPRRLRSLMNFGGFVLYGGVILVYPALVLKYFVENSSSQ</sequence>
<evidence type="ECO:0000256" key="1">
    <source>
        <dbReference type="SAM" id="Phobius"/>
    </source>
</evidence>
<keyword evidence="1" id="KW-0812">Transmembrane</keyword>
<feature type="transmembrane region" description="Helical" evidence="1">
    <location>
        <begin position="400"/>
        <end position="419"/>
    </location>
</feature>
<accession>A0AAD5T3C6</accession>
<feature type="transmembrane region" description="Helical" evidence="1">
    <location>
        <begin position="328"/>
        <end position="349"/>
    </location>
</feature>
<dbReference type="Proteomes" id="UP001211907">
    <property type="component" value="Unassembled WGS sequence"/>
</dbReference>
<dbReference type="AlphaFoldDB" id="A0AAD5T3C6"/>
<keyword evidence="1" id="KW-0472">Membrane</keyword>
<keyword evidence="1" id="KW-1133">Transmembrane helix</keyword>
<dbReference type="EMBL" id="JADGJH010000612">
    <property type="protein sequence ID" value="KAJ3125395.1"/>
    <property type="molecule type" value="Genomic_DNA"/>
</dbReference>
<gene>
    <name evidence="2" type="ORF">HK100_010827</name>
</gene>
<name>A0AAD5T3C6_9FUNG</name>
<evidence type="ECO:0000313" key="2">
    <source>
        <dbReference type="EMBL" id="KAJ3125395.1"/>
    </source>
</evidence>
<keyword evidence="3" id="KW-1185">Reference proteome</keyword>
<proteinExistence type="predicted"/>
<comment type="caution">
    <text evidence="2">The sequence shown here is derived from an EMBL/GenBank/DDBJ whole genome shotgun (WGS) entry which is preliminary data.</text>
</comment>
<evidence type="ECO:0000313" key="3">
    <source>
        <dbReference type="Proteomes" id="UP001211907"/>
    </source>
</evidence>
<feature type="transmembrane region" description="Helical" evidence="1">
    <location>
        <begin position="6"/>
        <end position="25"/>
    </location>
</feature>
<protein>
    <submittedName>
        <fullName evidence="2">Uncharacterized protein</fullName>
    </submittedName>
</protein>